<name>A0A166JSY4_9AGAM</name>
<feature type="region of interest" description="Disordered" evidence="1">
    <location>
        <begin position="501"/>
        <end position="529"/>
    </location>
</feature>
<dbReference type="PANTHER" id="PTHR36681">
    <property type="entry name" value="NUCLEAR GTPASE, GERMINAL CENTER-ASSOCIATED, TANDEM DUPLICATE 3"/>
    <property type="match status" value="1"/>
</dbReference>
<dbReference type="OrthoDB" id="3598281at2759"/>
<dbReference type="EMBL" id="KV417549">
    <property type="protein sequence ID" value="KZP21181.1"/>
    <property type="molecule type" value="Genomic_DNA"/>
</dbReference>
<feature type="region of interest" description="Disordered" evidence="1">
    <location>
        <begin position="291"/>
        <end position="311"/>
    </location>
</feature>
<dbReference type="InterPro" id="IPR027417">
    <property type="entry name" value="P-loop_NTPase"/>
</dbReference>
<feature type="domain" description="Dynamin N-terminal" evidence="2">
    <location>
        <begin position="155"/>
        <end position="386"/>
    </location>
</feature>
<dbReference type="STRING" id="436010.A0A166JSY4"/>
<sequence>MSGTSPKGSATSIPETFIKAEQEAALITQEVFRASSSPKRLTTLYIGLTFNFQLDRSTSQSISSESESSDPNDIVLNDIDPFSNLLEETKFEIYHSHKSASDIQYKHEGAIQEAKKMLAVLSTLLDSMKLGTLRRDIWKYDMDSLRNFTMPNLIIATVGGTGAGKSTLINALLGDAFLRTNGMRACTSAVIEALHHNKRMIKAEVYFISQQEWMEDIQHLHDDASDPLSEADVAQSKMETLFPDFEWEELAHMSVDELLASNPGIRDRLGSVKTILAANCEELDRKIGKFVDSEREEDSGDVEGASQSSHAGDAPLWPLVSKVRIFCKSAILETGLIIADLPGTADANAARSATAKEYMKKAHVILIVAPITRAVAESAATELLRAALGAQALSECYLKSTASIERSPLYLVDGIYNDNTVVFALSKSEDLASSELIKTLKLKKCPAFQSIEAAIKQCEDDEKKWKLKKTAIERDITVINRCIQDRKETYAQIMTFIAPPGDTETADTAGTKRKRDEYHTSQSPKRMRRENEKLHEQTFEAGTSANGPVIIPTATEGLRKALEKSKEEANAAIVHAQGRLLQEQERRNEIMDALKSVHERKSALQMDKYALCSLKRSEYSCKVLKKQFRKGLKDLDDLEGERRNPDAFDPSNNIRDYAKIDLPCFSCSARDYNRLTGQTVGDGEATCFRNEEETGIPALRRYCSSLPIPARNRAVESFLVRVKTFALDIHTALVAGDVDGSIAADRAMLCKLWESSLDRDDGEGIETRLSRELGTVVTDQVRRLRDALADGLEDKCRSASLIAADAAMITTDAFLVSMHPNTLRASIKRNGSWKKGDLNLQLCDPYTRKIARSWQRVFKRDHFSGLEGAVLLCVNNLVDSIEESAGIDLKVRIKQQGELCSEAIKVGLQEIVQLVNDLLNAEQKEASRILAPHIQGQLEVGYELAKVDSGPGTVARQKDIVRHHVDSIRDVAFDDATDVILERLESAVINIEETLGQSFKILAKKAEVNLSVLWTTIHDNSRHATVTQTKDILDQASMWLEAARRSASTT</sequence>
<dbReference type="PANTHER" id="PTHR36681:SF3">
    <property type="entry name" value="NUCLEAR GTPASE, GERMINAL CENTER-ASSOCIATED, TANDEM DUPLICATE 3"/>
    <property type="match status" value="1"/>
</dbReference>
<dbReference type="AlphaFoldDB" id="A0A166JSY4"/>
<evidence type="ECO:0000256" key="1">
    <source>
        <dbReference type="SAM" id="MobiDB-lite"/>
    </source>
</evidence>
<gene>
    <name evidence="3" type="ORF">FIBSPDRAFT_1044345</name>
</gene>
<dbReference type="InterPro" id="IPR045063">
    <property type="entry name" value="Dynamin_N"/>
</dbReference>
<dbReference type="Pfam" id="PF00350">
    <property type="entry name" value="Dynamin_N"/>
    <property type="match status" value="1"/>
</dbReference>
<organism evidence="3">
    <name type="scientific">Athelia psychrophila</name>
    <dbReference type="NCBI Taxonomy" id="1759441"/>
    <lineage>
        <taxon>Eukaryota</taxon>
        <taxon>Fungi</taxon>
        <taxon>Dikarya</taxon>
        <taxon>Basidiomycota</taxon>
        <taxon>Agaricomycotina</taxon>
        <taxon>Agaricomycetes</taxon>
        <taxon>Agaricomycetidae</taxon>
        <taxon>Atheliales</taxon>
        <taxon>Atheliaceae</taxon>
        <taxon>Athelia</taxon>
    </lineage>
</organism>
<dbReference type="SUPFAM" id="SSF52540">
    <property type="entry name" value="P-loop containing nucleoside triphosphate hydrolases"/>
    <property type="match status" value="1"/>
</dbReference>
<evidence type="ECO:0000259" key="2">
    <source>
        <dbReference type="Pfam" id="PF00350"/>
    </source>
</evidence>
<proteinExistence type="predicted"/>
<evidence type="ECO:0000313" key="3">
    <source>
        <dbReference type="EMBL" id="KZP21181.1"/>
    </source>
</evidence>
<protein>
    <recommendedName>
        <fullName evidence="2">Dynamin N-terminal domain-containing protein</fullName>
    </recommendedName>
</protein>
<reference evidence="3" key="1">
    <citation type="journal article" date="2016" name="Mol. Biol. Evol.">
        <title>Comparative Genomics of Early-Diverging Mushroom-Forming Fungi Provides Insights into the Origins of Lignocellulose Decay Capabilities.</title>
        <authorList>
            <person name="Nagy L.G."/>
            <person name="Riley R."/>
            <person name="Tritt A."/>
            <person name="Adam C."/>
            <person name="Daum C."/>
            <person name="Floudas D."/>
            <person name="Sun H."/>
            <person name="Yadav J.S."/>
            <person name="Pangilinan J."/>
            <person name="Larsson K.H."/>
            <person name="Matsuura K."/>
            <person name="Barry K."/>
            <person name="Labutti K."/>
            <person name="Kuo R."/>
            <person name="Ohm R.A."/>
            <person name="Bhattacharya S.S."/>
            <person name="Shirouzu T."/>
            <person name="Yoshinaga Y."/>
            <person name="Martin F.M."/>
            <person name="Grigoriev I.V."/>
            <person name="Hibbett D.S."/>
        </authorList>
    </citation>
    <scope>NUCLEOTIDE SEQUENCE [LARGE SCALE GENOMIC DNA]</scope>
    <source>
        <strain evidence="3">CBS 109695</strain>
    </source>
</reference>
<accession>A0A166JSY4</accession>
<dbReference type="Gene3D" id="3.40.50.300">
    <property type="entry name" value="P-loop containing nucleotide triphosphate hydrolases"/>
    <property type="match status" value="1"/>
</dbReference>